<evidence type="ECO:0000256" key="2">
    <source>
        <dbReference type="SAM" id="Phobius"/>
    </source>
</evidence>
<protein>
    <recommendedName>
        <fullName evidence="5">LysM domain-containing protein</fullName>
    </recommendedName>
</protein>
<dbReference type="Gene3D" id="3.10.350.10">
    <property type="entry name" value="LysM domain"/>
    <property type="match status" value="1"/>
</dbReference>
<evidence type="ECO:0000313" key="4">
    <source>
        <dbReference type="Proteomes" id="UP001501326"/>
    </source>
</evidence>
<dbReference type="CDD" id="cd00118">
    <property type="entry name" value="LysM"/>
    <property type="match status" value="1"/>
</dbReference>
<name>A0ABP6HBZ7_9MICO</name>
<dbReference type="InterPro" id="IPR018392">
    <property type="entry name" value="LysM"/>
</dbReference>
<feature type="compositionally biased region" description="Low complexity" evidence="1">
    <location>
        <begin position="175"/>
        <end position="195"/>
    </location>
</feature>
<dbReference type="InterPro" id="IPR036779">
    <property type="entry name" value="LysM_dom_sf"/>
</dbReference>
<organism evidence="3 4">
    <name type="scientific">Pedococcus aerophilus</name>
    <dbReference type="NCBI Taxonomy" id="436356"/>
    <lineage>
        <taxon>Bacteria</taxon>
        <taxon>Bacillati</taxon>
        <taxon>Actinomycetota</taxon>
        <taxon>Actinomycetes</taxon>
        <taxon>Micrococcales</taxon>
        <taxon>Intrasporangiaceae</taxon>
        <taxon>Pedococcus</taxon>
    </lineage>
</organism>
<sequence>MFRVWGTAAVTAAALLGLELLLALALCTQGRIVLAPGPASLDEVVGAVAAAVALLLGAWLGLSSTAAVLAHAPGRLGTTAGRLADAWAPLLTRRVAAVLVGAAVGSSIAPNTAVADDMGHDPGPGRHGPVAAAAAAGPGFGASSPLTIAADEIGGPGFAASTPAPGLRTVPPDPGFAASADPAPGPASSLSSAAPTGDLPPAGWTPSRPVQRPSAFPELVTSGAVPAGNGEVVVHRGDTLWGLAAAHLGPEATDTEITEAWPRWYAANRSVIGDDPDRLLPGQVLRVPTAAAAR</sequence>
<evidence type="ECO:0008006" key="5">
    <source>
        <dbReference type="Google" id="ProtNLM"/>
    </source>
</evidence>
<keyword evidence="2" id="KW-0472">Membrane</keyword>
<evidence type="ECO:0000313" key="3">
    <source>
        <dbReference type="EMBL" id="GAA2739280.1"/>
    </source>
</evidence>
<dbReference type="Proteomes" id="UP001501326">
    <property type="component" value="Unassembled WGS sequence"/>
</dbReference>
<keyword evidence="2" id="KW-0812">Transmembrane</keyword>
<keyword evidence="4" id="KW-1185">Reference proteome</keyword>
<dbReference type="EMBL" id="BAAARN010000005">
    <property type="protein sequence ID" value="GAA2739280.1"/>
    <property type="molecule type" value="Genomic_DNA"/>
</dbReference>
<feature type="transmembrane region" description="Helical" evidence="2">
    <location>
        <begin position="47"/>
        <end position="72"/>
    </location>
</feature>
<comment type="caution">
    <text evidence="3">The sequence shown here is derived from an EMBL/GenBank/DDBJ whole genome shotgun (WGS) entry which is preliminary data.</text>
</comment>
<proteinExistence type="predicted"/>
<reference evidence="4" key="1">
    <citation type="journal article" date="2019" name="Int. J. Syst. Evol. Microbiol.">
        <title>The Global Catalogue of Microorganisms (GCM) 10K type strain sequencing project: providing services to taxonomists for standard genome sequencing and annotation.</title>
        <authorList>
            <consortium name="The Broad Institute Genomics Platform"/>
            <consortium name="The Broad Institute Genome Sequencing Center for Infectious Disease"/>
            <person name="Wu L."/>
            <person name="Ma J."/>
        </authorList>
    </citation>
    <scope>NUCLEOTIDE SEQUENCE [LARGE SCALE GENOMIC DNA]</scope>
    <source>
        <strain evidence="4">JCM 16378</strain>
    </source>
</reference>
<accession>A0ABP6HBZ7</accession>
<evidence type="ECO:0000256" key="1">
    <source>
        <dbReference type="SAM" id="MobiDB-lite"/>
    </source>
</evidence>
<gene>
    <name evidence="3" type="ORF">GCM10009867_34690</name>
</gene>
<keyword evidence="2" id="KW-1133">Transmembrane helix</keyword>
<feature type="region of interest" description="Disordered" evidence="1">
    <location>
        <begin position="157"/>
        <end position="214"/>
    </location>
</feature>
<dbReference type="RefSeq" id="WP_344195778.1">
    <property type="nucleotide sequence ID" value="NZ_BAAARN010000005.1"/>
</dbReference>